<gene>
    <name evidence="1" type="ORF">HKO22_02870</name>
</gene>
<dbReference type="AlphaFoldDB" id="A0A848RHF6"/>
<dbReference type="RefSeq" id="WP_169968398.1">
    <property type="nucleotide sequence ID" value="NZ_JABDSR010000003.1"/>
</dbReference>
<organism evidence="1 2">
    <name type="scientific">Peptoniphilus faecalis</name>
    <dbReference type="NCBI Taxonomy" id="2731255"/>
    <lineage>
        <taxon>Bacteria</taxon>
        <taxon>Bacillati</taxon>
        <taxon>Bacillota</taxon>
        <taxon>Tissierellia</taxon>
        <taxon>Tissierellales</taxon>
        <taxon>Peptoniphilaceae</taxon>
        <taxon>Peptoniphilus</taxon>
    </lineage>
</organism>
<protein>
    <submittedName>
        <fullName evidence="1">Uncharacterized protein</fullName>
    </submittedName>
</protein>
<evidence type="ECO:0000313" key="1">
    <source>
        <dbReference type="EMBL" id="NMW84686.1"/>
    </source>
</evidence>
<evidence type="ECO:0000313" key="2">
    <source>
        <dbReference type="Proteomes" id="UP000568273"/>
    </source>
</evidence>
<dbReference type="EMBL" id="JABDSR010000003">
    <property type="protein sequence ID" value="NMW84686.1"/>
    <property type="molecule type" value="Genomic_DNA"/>
</dbReference>
<dbReference type="Proteomes" id="UP000568273">
    <property type="component" value="Unassembled WGS sequence"/>
</dbReference>
<comment type="caution">
    <text evidence="1">The sequence shown here is derived from an EMBL/GenBank/DDBJ whole genome shotgun (WGS) entry which is preliminary data.</text>
</comment>
<name>A0A848RHF6_9FIRM</name>
<reference evidence="1" key="1">
    <citation type="submission" date="2020-04" db="EMBL/GenBank/DDBJ databases">
        <title>Peptoniphilus sp. nov. isolated from swine feces.</title>
        <authorList>
            <person name="Ryu S.W."/>
        </authorList>
    </citation>
    <scope>NUCLEOTIDE SEQUENCE [LARGE SCALE GENOMIC DNA]</scope>
    <source>
        <strain evidence="1">AGMB00490</strain>
    </source>
</reference>
<proteinExistence type="predicted"/>
<sequence>MKKYKVINDYGINITLNFTNLDGRVVKILPNSFGYINEDQLLYLSSSSKILESGLIRLEEDAKEVPDVKEQIVEDNIFSKGRIQDMLSLSIKALEDEIAKTDNVLGLKALLEEAEKADKTKGYIQALNKRIEELV</sequence>
<accession>A0A848RHF6</accession>
<keyword evidence="2" id="KW-1185">Reference proteome</keyword>